<gene>
    <name evidence="1" type="ORF">UV59_C0015G0020</name>
</gene>
<dbReference type="Proteomes" id="UP000034543">
    <property type="component" value="Unassembled WGS sequence"/>
</dbReference>
<dbReference type="EMBL" id="LCFB01000015">
    <property type="protein sequence ID" value="KKS84697.1"/>
    <property type="molecule type" value="Genomic_DNA"/>
</dbReference>
<accession>A0A0G1CGP7</accession>
<sequence length="78" mass="8731">MLFTTSLEGFHSSTPDSDRYLILRHEDRQGYVTVGKGTDMLHLPGFTPGLRFVAGKTIMDKIFGVIPGVIYHPPRIDI</sequence>
<evidence type="ECO:0000313" key="2">
    <source>
        <dbReference type="Proteomes" id="UP000034543"/>
    </source>
</evidence>
<reference evidence="1 2" key="1">
    <citation type="journal article" date="2015" name="Nature">
        <title>rRNA introns, odd ribosomes, and small enigmatic genomes across a large radiation of phyla.</title>
        <authorList>
            <person name="Brown C.T."/>
            <person name="Hug L.A."/>
            <person name="Thomas B.C."/>
            <person name="Sharon I."/>
            <person name="Castelle C.J."/>
            <person name="Singh A."/>
            <person name="Wilkins M.J."/>
            <person name="Williams K.H."/>
            <person name="Banfield J.F."/>
        </authorList>
    </citation>
    <scope>NUCLEOTIDE SEQUENCE [LARGE SCALE GENOMIC DNA]</scope>
</reference>
<protein>
    <submittedName>
        <fullName evidence="1">Uncharacterized protein</fullName>
    </submittedName>
</protein>
<evidence type="ECO:0000313" key="1">
    <source>
        <dbReference type="EMBL" id="KKS84697.1"/>
    </source>
</evidence>
<dbReference type="AlphaFoldDB" id="A0A0G1CGP7"/>
<name>A0A0G1CGP7_9BACT</name>
<proteinExistence type="predicted"/>
<comment type="caution">
    <text evidence="1">The sequence shown here is derived from an EMBL/GenBank/DDBJ whole genome shotgun (WGS) entry which is preliminary data.</text>
</comment>
<organism evidence="1 2">
    <name type="scientific">Candidatus Gottesmanbacteria bacterium GW2011_GWA1_43_11</name>
    <dbReference type="NCBI Taxonomy" id="1618436"/>
    <lineage>
        <taxon>Bacteria</taxon>
        <taxon>Candidatus Gottesmaniibacteriota</taxon>
    </lineage>
</organism>